<feature type="non-terminal residue" evidence="3">
    <location>
        <position position="131"/>
    </location>
</feature>
<dbReference type="InterPro" id="IPR009072">
    <property type="entry name" value="Histone-fold"/>
</dbReference>
<gene>
    <name evidence="3" type="ordered locus">Os01g0502900</name>
    <name evidence="3" type="ORF">OSNPB_010502900</name>
</gene>
<dbReference type="InterPro" id="IPR000558">
    <property type="entry name" value="Histone_H2B"/>
</dbReference>
<dbReference type="Proteomes" id="UP000059680">
    <property type="component" value="Chromosome 1"/>
</dbReference>
<reference evidence="3 4" key="2">
    <citation type="journal article" date="2013" name="Plant Cell Physiol.">
        <title>Rice Annotation Project Database (RAP-DB): an integrative and interactive database for rice genomics.</title>
        <authorList>
            <person name="Sakai H."/>
            <person name="Lee S.S."/>
            <person name="Tanaka T."/>
            <person name="Numa H."/>
            <person name="Kim J."/>
            <person name="Kawahara Y."/>
            <person name="Wakimoto H."/>
            <person name="Yang C.C."/>
            <person name="Iwamoto M."/>
            <person name="Abe T."/>
            <person name="Yamada Y."/>
            <person name="Muto A."/>
            <person name="Inokuchi H."/>
            <person name="Ikemura T."/>
            <person name="Matsumoto T."/>
            <person name="Sasaki T."/>
            <person name="Itoh T."/>
        </authorList>
    </citation>
    <scope>NUCLEOTIDE SEQUENCE [LARGE SCALE GENOMIC DNA]</scope>
    <source>
        <strain evidence="4">cv. Nipponbare</strain>
    </source>
</reference>
<accession>A0A0P0V310</accession>
<evidence type="ECO:0000313" key="3">
    <source>
        <dbReference type="EMBL" id="BAS72330.1"/>
    </source>
</evidence>
<dbReference type="STRING" id="39947.A0A0P0V310"/>
<dbReference type="EMBL" id="AP014957">
    <property type="protein sequence ID" value="BAS72330.1"/>
    <property type="molecule type" value="Genomic_DNA"/>
</dbReference>
<organism evidence="3 4">
    <name type="scientific">Oryza sativa subsp. japonica</name>
    <name type="common">Rice</name>
    <dbReference type="NCBI Taxonomy" id="39947"/>
    <lineage>
        <taxon>Eukaryota</taxon>
        <taxon>Viridiplantae</taxon>
        <taxon>Streptophyta</taxon>
        <taxon>Embryophyta</taxon>
        <taxon>Tracheophyta</taxon>
        <taxon>Spermatophyta</taxon>
        <taxon>Magnoliopsida</taxon>
        <taxon>Liliopsida</taxon>
        <taxon>Poales</taxon>
        <taxon>Poaceae</taxon>
        <taxon>BOP clade</taxon>
        <taxon>Oryzoideae</taxon>
        <taxon>Oryzeae</taxon>
        <taxon>Oryzinae</taxon>
        <taxon>Oryza</taxon>
        <taxon>Oryza sativa</taxon>
    </lineage>
</organism>
<evidence type="ECO:0000256" key="2">
    <source>
        <dbReference type="SAM" id="MobiDB-lite"/>
    </source>
</evidence>
<reference evidence="4" key="1">
    <citation type="journal article" date="2005" name="Nature">
        <title>The map-based sequence of the rice genome.</title>
        <authorList>
            <consortium name="International rice genome sequencing project (IRGSP)"/>
            <person name="Matsumoto T."/>
            <person name="Wu J."/>
            <person name="Kanamori H."/>
            <person name="Katayose Y."/>
            <person name="Fujisawa M."/>
            <person name="Namiki N."/>
            <person name="Mizuno H."/>
            <person name="Yamamoto K."/>
            <person name="Antonio B.A."/>
            <person name="Baba T."/>
            <person name="Sakata K."/>
            <person name="Nagamura Y."/>
            <person name="Aoki H."/>
            <person name="Arikawa K."/>
            <person name="Arita K."/>
            <person name="Bito T."/>
            <person name="Chiden Y."/>
            <person name="Fujitsuka N."/>
            <person name="Fukunaka R."/>
            <person name="Hamada M."/>
            <person name="Harada C."/>
            <person name="Hayashi A."/>
            <person name="Hijishita S."/>
            <person name="Honda M."/>
            <person name="Hosokawa S."/>
            <person name="Ichikawa Y."/>
            <person name="Idonuma A."/>
            <person name="Iijima M."/>
            <person name="Ikeda M."/>
            <person name="Ikeno M."/>
            <person name="Ito K."/>
            <person name="Ito S."/>
            <person name="Ito T."/>
            <person name="Ito Y."/>
            <person name="Ito Y."/>
            <person name="Iwabuchi A."/>
            <person name="Kamiya K."/>
            <person name="Karasawa W."/>
            <person name="Kurita K."/>
            <person name="Katagiri S."/>
            <person name="Kikuta A."/>
            <person name="Kobayashi H."/>
            <person name="Kobayashi N."/>
            <person name="Machita K."/>
            <person name="Maehara T."/>
            <person name="Masukawa M."/>
            <person name="Mizubayashi T."/>
            <person name="Mukai Y."/>
            <person name="Nagasaki H."/>
            <person name="Nagata Y."/>
            <person name="Naito S."/>
            <person name="Nakashima M."/>
            <person name="Nakama Y."/>
            <person name="Nakamichi Y."/>
            <person name="Nakamura M."/>
            <person name="Meguro A."/>
            <person name="Negishi M."/>
            <person name="Ohta I."/>
            <person name="Ohta T."/>
            <person name="Okamoto M."/>
            <person name="Ono N."/>
            <person name="Saji S."/>
            <person name="Sakaguchi M."/>
            <person name="Sakai K."/>
            <person name="Shibata M."/>
            <person name="Shimokawa T."/>
            <person name="Song J."/>
            <person name="Takazaki Y."/>
            <person name="Terasawa K."/>
            <person name="Tsugane M."/>
            <person name="Tsuji K."/>
            <person name="Ueda S."/>
            <person name="Waki K."/>
            <person name="Yamagata H."/>
            <person name="Yamamoto M."/>
            <person name="Yamamoto S."/>
            <person name="Yamane H."/>
            <person name="Yoshiki S."/>
            <person name="Yoshihara R."/>
            <person name="Yukawa K."/>
            <person name="Zhong H."/>
            <person name="Yano M."/>
            <person name="Yuan Q."/>
            <person name="Ouyang S."/>
            <person name="Liu J."/>
            <person name="Jones K.M."/>
            <person name="Gansberger K."/>
            <person name="Moffat K."/>
            <person name="Hill J."/>
            <person name="Bera J."/>
            <person name="Fadrosh D."/>
            <person name="Jin S."/>
            <person name="Johri S."/>
            <person name="Kim M."/>
            <person name="Overton L."/>
            <person name="Reardon M."/>
            <person name="Tsitrin T."/>
            <person name="Vuong H."/>
            <person name="Weaver B."/>
            <person name="Ciecko A."/>
            <person name="Tallon L."/>
            <person name="Jackson J."/>
            <person name="Pai G."/>
            <person name="Aken S.V."/>
            <person name="Utterback T."/>
            <person name="Reidmuller S."/>
            <person name="Feldblyum T."/>
            <person name="Hsiao J."/>
            <person name="Zismann V."/>
            <person name="Iobst S."/>
            <person name="de Vazeille A.R."/>
            <person name="Buell C.R."/>
            <person name="Ying K."/>
            <person name="Li Y."/>
            <person name="Lu T."/>
            <person name="Huang Y."/>
            <person name="Zhao Q."/>
            <person name="Feng Q."/>
            <person name="Zhang L."/>
            <person name="Zhu J."/>
            <person name="Weng Q."/>
            <person name="Mu J."/>
            <person name="Lu Y."/>
            <person name="Fan D."/>
            <person name="Liu Y."/>
            <person name="Guan J."/>
            <person name="Zhang Y."/>
            <person name="Yu S."/>
            <person name="Liu X."/>
            <person name="Zhang Y."/>
            <person name="Hong G."/>
            <person name="Han B."/>
            <person name="Choisne N."/>
            <person name="Demange N."/>
            <person name="Orjeda G."/>
            <person name="Samain S."/>
            <person name="Cattolico L."/>
            <person name="Pelletier E."/>
            <person name="Couloux A."/>
            <person name="Segurens B."/>
            <person name="Wincker P."/>
            <person name="D'Hont A."/>
            <person name="Scarpelli C."/>
            <person name="Weissenbach J."/>
            <person name="Salanoubat M."/>
            <person name="Quetier F."/>
            <person name="Yu Y."/>
            <person name="Kim H.R."/>
            <person name="Rambo T."/>
            <person name="Currie J."/>
            <person name="Collura K."/>
            <person name="Luo M."/>
            <person name="Yang T."/>
            <person name="Ammiraju J.S.S."/>
            <person name="Engler F."/>
            <person name="Soderlund C."/>
            <person name="Wing R.A."/>
            <person name="Palmer L.E."/>
            <person name="de la Bastide M."/>
            <person name="Spiegel L."/>
            <person name="Nascimento L."/>
            <person name="Zutavern T."/>
            <person name="O'Shaughnessy A."/>
            <person name="Dike S."/>
            <person name="Dedhia N."/>
            <person name="Preston R."/>
            <person name="Balija V."/>
            <person name="McCombie W.R."/>
            <person name="Chow T."/>
            <person name="Chen H."/>
            <person name="Chung M."/>
            <person name="Chen C."/>
            <person name="Shaw J."/>
            <person name="Wu H."/>
            <person name="Hsiao K."/>
            <person name="Chao Y."/>
            <person name="Chu M."/>
            <person name="Cheng C."/>
            <person name="Hour A."/>
            <person name="Lee P."/>
            <person name="Lin S."/>
            <person name="Lin Y."/>
            <person name="Liou J."/>
            <person name="Liu S."/>
            <person name="Hsing Y."/>
            <person name="Raghuvanshi S."/>
            <person name="Mohanty A."/>
            <person name="Bharti A.K."/>
            <person name="Gaur A."/>
            <person name="Gupta V."/>
            <person name="Kumar D."/>
            <person name="Ravi V."/>
            <person name="Vij S."/>
            <person name="Kapur A."/>
            <person name="Khurana P."/>
            <person name="Khurana P."/>
            <person name="Khurana J.P."/>
            <person name="Tyagi A.K."/>
            <person name="Gaikwad K."/>
            <person name="Singh A."/>
            <person name="Dalal V."/>
            <person name="Srivastava S."/>
            <person name="Dixit A."/>
            <person name="Pal A.K."/>
            <person name="Ghazi I.A."/>
            <person name="Yadav M."/>
            <person name="Pandit A."/>
            <person name="Bhargava A."/>
            <person name="Sureshbabu K."/>
            <person name="Batra K."/>
            <person name="Sharma T.R."/>
            <person name="Mohapatra T."/>
            <person name="Singh N.K."/>
            <person name="Messing J."/>
            <person name="Nelson A.B."/>
            <person name="Fuks G."/>
            <person name="Kavchok S."/>
            <person name="Keizer G."/>
            <person name="Linton E."/>
            <person name="Llaca V."/>
            <person name="Song R."/>
            <person name="Tanyolac B."/>
            <person name="Young S."/>
            <person name="Ho-Il K."/>
            <person name="Hahn J.H."/>
            <person name="Sangsakoo G."/>
            <person name="Vanavichit A."/>
            <person name="de Mattos Luiz.A.T."/>
            <person name="Zimmer P.D."/>
            <person name="Malone G."/>
            <person name="Dellagostin O."/>
            <person name="de Oliveira A.C."/>
            <person name="Bevan M."/>
            <person name="Bancroft I."/>
            <person name="Minx P."/>
            <person name="Cordum H."/>
            <person name="Wilson R."/>
            <person name="Cheng Z."/>
            <person name="Jin W."/>
            <person name="Jiang J."/>
            <person name="Leong S.A."/>
            <person name="Iwama H."/>
            <person name="Gojobori T."/>
            <person name="Itoh T."/>
            <person name="Niimura Y."/>
            <person name="Fujii Y."/>
            <person name="Habara T."/>
            <person name="Sakai H."/>
            <person name="Sato Y."/>
            <person name="Wilson G."/>
            <person name="Kumar K."/>
            <person name="McCouch S."/>
            <person name="Juretic N."/>
            <person name="Hoen D."/>
            <person name="Wright S."/>
            <person name="Bruskiewich R."/>
            <person name="Bureau T."/>
            <person name="Miyao A."/>
            <person name="Hirochika H."/>
            <person name="Nishikawa T."/>
            <person name="Kadowaki K."/>
            <person name="Sugiura M."/>
            <person name="Burr B."/>
            <person name="Sasaki T."/>
        </authorList>
    </citation>
    <scope>NUCLEOTIDE SEQUENCE [LARGE SCALE GENOMIC DNA]</scope>
    <source>
        <strain evidence="4">cv. Nipponbare</strain>
    </source>
</reference>
<dbReference type="AlphaFoldDB" id="A0A0P0V310"/>
<dbReference type="GO" id="GO:0000786">
    <property type="term" value="C:nucleosome"/>
    <property type="evidence" value="ECO:0007669"/>
    <property type="project" value="InterPro"/>
</dbReference>
<dbReference type="GO" id="GO:0003677">
    <property type="term" value="F:DNA binding"/>
    <property type="evidence" value="ECO:0007669"/>
    <property type="project" value="InterPro"/>
</dbReference>
<dbReference type="GO" id="GO:0030527">
    <property type="term" value="F:structural constituent of chromatin"/>
    <property type="evidence" value="ECO:0007669"/>
    <property type="project" value="InterPro"/>
</dbReference>
<dbReference type="Gene3D" id="1.10.20.10">
    <property type="entry name" value="Histone, subunit A"/>
    <property type="match status" value="1"/>
</dbReference>
<dbReference type="SMR" id="A0A0P0V310"/>
<dbReference type="GO" id="GO:0046982">
    <property type="term" value="F:protein heterodimerization activity"/>
    <property type="evidence" value="ECO:0007669"/>
    <property type="project" value="InterPro"/>
</dbReference>
<dbReference type="PRINTS" id="PR00621">
    <property type="entry name" value="HISTONEH2B"/>
</dbReference>
<feature type="compositionally biased region" description="Low complexity" evidence="2">
    <location>
        <begin position="51"/>
        <end position="61"/>
    </location>
</feature>
<feature type="region of interest" description="Disordered" evidence="2">
    <location>
        <begin position="25"/>
        <end position="97"/>
    </location>
</feature>
<dbReference type="InParanoid" id="A0A0P0V310"/>
<proteinExistence type="inferred from homology"/>
<dbReference type="PaxDb" id="39947-A0A0P0V310"/>
<reference evidence="3 4" key="3">
    <citation type="journal article" date="2013" name="Rice">
        <title>Improvement of the Oryza sativa Nipponbare reference genome using next generation sequence and optical map data.</title>
        <authorList>
            <person name="Kawahara Y."/>
            <person name="de la Bastide M."/>
            <person name="Hamilton J.P."/>
            <person name="Kanamori H."/>
            <person name="McCombie W.R."/>
            <person name="Ouyang S."/>
            <person name="Schwartz D.C."/>
            <person name="Tanaka T."/>
            <person name="Wu J."/>
            <person name="Zhou S."/>
            <person name="Childs K.L."/>
            <person name="Davidson R.M."/>
            <person name="Lin H."/>
            <person name="Quesada-Ocampo L."/>
            <person name="Vaillancourt B."/>
            <person name="Sakai H."/>
            <person name="Lee S.S."/>
            <person name="Kim J."/>
            <person name="Numa H."/>
            <person name="Itoh T."/>
            <person name="Buell C.R."/>
            <person name="Matsumoto T."/>
        </authorList>
    </citation>
    <scope>NUCLEOTIDE SEQUENCE [LARGE SCALE GENOMIC DNA]</scope>
    <source>
        <strain evidence="4">cv. Nipponbare</strain>
    </source>
</reference>
<evidence type="ECO:0000256" key="1">
    <source>
        <dbReference type="ARBA" id="ARBA00006846"/>
    </source>
</evidence>
<comment type="similarity">
    <text evidence="1">Belongs to the histone H2B family.</text>
</comment>
<dbReference type="Gramene" id="Os01t0502900-00">
    <property type="protein sequence ID" value="Os01t0502900-00"/>
    <property type="gene ID" value="Os01g0502900"/>
</dbReference>
<evidence type="ECO:0000313" key="4">
    <source>
        <dbReference type="Proteomes" id="UP000059680"/>
    </source>
</evidence>
<dbReference type="SUPFAM" id="SSF47113">
    <property type="entry name" value="Histone-fold"/>
    <property type="match status" value="1"/>
</dbReference>
<keyword evidence="4" id="KW-1185">Reference proteome</keyword>
<protein>
    <submittedName>
        <fullName evidence="3">Os01g0502900 protein</fullName>
    </submittedName>
</protein>
<sequence length="131" mass="13819">GLLSLCLNSTRREKVFLLTNPTSISICADPSRGSSDGAQGREEAGGEEAQGGEAAVGVEGVVQGGRRRRQEGEEEGEEERRDLHLQGPEAGAPGHRHLLQGHTSVRLVLPGELAKHAVSEGTKAVTKFTSN</sequence>
<name>A0A0P0V310_ORYSJ</name>
<dbReference type="eggNOG" id="KOG1744">
    <property type="taxonomic scope" value="Eukaryota"/>
</dbReference>